<comment type="caution">
    <text evidence="1">The sequence shown here is derived from an EMBL/GenBank/DDBJ whole genome shotgun (WGS) entry which is preliminary data.</text>
</comment>
<evidence type="ECO:0000313" key="1">
    <source>
        <dbReference type="EMBL" id="KAJ1933225.1"/>
    </source>
</evidence>
<reference evidence="1" key="1">
    <citation type="submission" date="2022-07" db="EMBL/GenBank/DDBJ databases">
        <title>Phylogenomic reconstructions and comparative analyses of Kickxellomycotina fungi.</title>
        <authorList>
            <person name="Reynolds N.K."/>
            <person name="Stajich J.E."/>
            <person name="Barry K."/>
            <person name="Grigoriev I.V."/>
            <person name="Crous P."/>
            <person name="Smith M.E."/>
        </authorList>
    </citation>
    <scope>NUCLEOTIDE SEQUENCE</scope>
    <source>
        <strain evidence="1">NRRL 5244</strain>
    </source>
</reference>
<evidence type="ECO:0000313" key="2">
    <source>
        <dbReference type="Proteomes" id="UP001150603"/>
    </source>
</evidence>
<dbReference type="Proteomes" id="UP001150603">
    <property type="component" value="Unassembled WGS sequence"/>
</dbReference>
<gene>
    <name evidence="1" type="ORF">FBU59_006099</name>
</gene>
<feature type="non-terminal residue" evidence="1">
    <location>
        <position position="1"/>
    </location>
</feature>
<protein>
    <submittedName>
        <fullName evidence="1">Uncharacterized protein</fullName>
    </submittedName>
</protein>
<keyword evidence="2" id="KW-1185">Reference proteome</keyword>
<organism evidence="1 2">
    <name type="scientific">Linderina macrospora</name>
    <dbReference type="NCBI Taxonomy" id="4868"/>
    <lineage>
        <taxon>Eukaryota</taxon>
        <taxon>Fungi</taxon>
        <taxon>Fungi incertae sedis</taxon>
        <taxon>Zoopagomycota</taxon>
        <taxon>Kickxellomycotina</taxon>
        <taxon>Kickxellomycetes</taxon>
        <taxon>Kickxellales</taxon>
        <taxon>Kickxellaceae</taxon>
        <taxon>Linderina</taxon>
    </lineage>
</organism>
<proteinExistence type="predicted"/>
<accession>A0ACC1J0W6</accession>
<name>A0ACC1J0W6_9FUNG</name>
<sequence>LPAPDQPGLGDVFGENKVVLVRNNKTVLWGYNPSAGCGAGPDSEDGVAFALSADHKSKFKSIVDGILQATSDSFL</sequence>
<dbReference type="EMBL" id="JANBPW010005160">
    <property type="protein sequence ID" value="KAJ1933225.1"/>
    <property type="molecule type" value="Genomic_DNA"/>
</dbReference>